<organism evidence="8 9">
    <name type="scientific">Bacillus aerolatus</name>
    <dbReference type="NCBI Taxonomy" id="2653354"/>
    <lineage>
        <taxon>Bacteria</taxon>
        <taxon>Bacillati</taxon>
        <taxon>Bacillota</taxon>
        <taxon>Bacilli</taxon>
        <taxon>Bacillales</taxon>
        <taxon>Bacillaceae</taxon>
        <taxon>Bacillus</taxon>
    </lineage>
</organism>
<keyword evidence="4 6" id="KW-1133">Transmembrane helix</keyword>
<gene>
    <name evidence="8" type="ORF">F9802_05930</name>
</gene>
<evidence type="ECO:0000256" key="5">
    <source>
        <dbReference type="ARBA" id="ARBA00023136"/>
    </source>
</evidence>
<dbReference type="AlphaFoldDB" id="A0A6I1FP99"/>
<dbReference type="InterPro" id="IPR051449">
    <property type="entry name" value="ABC-2_transporter_component"/>
</dbReference>
<keyword evidence="2" id="KW-1003">Cell membrane</keyword>
<evidence type="ECO:0000256" key="3">
    <source>
        <dbReference type="ARBA" id="ARBA00022692"/>
    </source>
</evidence>
<keyword evidence="9" id="KW-1185">Reference proteome</keyword>
<proteinExistence type="predicted"/>
<feature type="transmembrane region" description="Helical" evidence="6">
    <location>
        <begin position="20"/>
        <end position="39"/>
    </location>
</feature>
<name>A0A6I1FP99_9BACI</name>
<evidence type="ECO:0000256" key="4">
    <source>
        <dbReference type="ARBA" id="ARBA00022989"/>
    </source>
</evidence>
<comment type="subcellular location">
    <subcellularLocation>
        <location evidence="1">Cell membrane</location>
        <topology evidence="1">Multi-pass membrane protein</topology>
    </subcellularLocation>
</comment>
<evidence type="ECO:0000259" key="7">
    <source>
        <dbReference type="Pfam" id="PF12698"/>
    </source>
</evidence>
<dbReference type="GO" id="GO:0140359">
    <property type="term" value="F:ABC-type transporter activity"/>
    <property type="evidence" value="ECO:0007669"/>
    <property type="project" value="InterPro"/>
</dbReference>
<reference evidence="8 9" key="1">
    <citation type="submission" date="2019-10" db="EMBL/GenBank/DDBJ databases">
        <title>Bacillus aerolatum sp. nov., isolated from bioaerosol of sport playgrounds.</title>
        <authorList>
            <person name="Chen P."/>
            <person name="Zhang G."/>
        </authorList>
    </citation>
    <scope>NUCLEOTIDE SEQUENCE [LARGE SCALE GENOMIC DNA]</scope>
    <source>
        <strain evidence="8 9">CX253</strain>
    </source>
</reference>
<feature type="transmembrane region" description="Helical" evidence="6">
    <location>
        <begin position="209"/>
        <end position="233"/>
    </location>
</feature>
<dbReference type="GO" id="GO:0005886">
    <property type="term" value="C:plasma membrane"/>
    <property type="evidence" value="ECO:0007669"/>
    <property type="project" value="UniProtKB-SubCell"/>
</dbReference>
<evidence type="ECO:0000313" key="8">
    <source>
        <dbReference type="EMBL" id="KAB7708236.1"/>
    </source>
</evidence>
<keyword evidence="3 6" id="KW-0812">Transmembrane</keyword>
<dbReference type="EMBL" id="WEIO01000002">
    <property type="protein sequence ID" value="KAB7708236.1"/>
    <property type="molecule type" value="Genomic_DNA"/>
</dbReference>
<evidence type="ECO:0000313" key="9">
    <source>
        <dbReference type="Proteomes" id="UP000429595"/>
    </source>
</evidence>
<feature type="domain" description="ABC-2 type transporter transmembrane" evidence="7">
    <location>
        <begin position="25"/>
        <end position="394"/>
    </location>
</feature>
<evidence type="ECO:0000256" key="2">
    <source>
        <dbReference type="ARBA" id="ARBA00022475"/>
    </source>
</evidence>
<comment type="caution">
    <text evidence="8">The sequence shown here is derived from an EMBL/GenBank/DDBJ whole genome shotgun (WGS) entry which is preliminary data.</text>
</comment>
<feature type="transmembrane region" description="Helical" evidence="6">
    <location>
        <begin position="253"/>
        <end position="280"/>
    </location>
</feature>
<feature type="transmembrane region" description="Helical" evidence="6">
    <location>
        <begin position="377"/>
        <end position="399"/>
    </location>
</feature>
<evidence type="ECO:0000256" key="6">
    <source>
        <dbReference type="SAM" id="Phobius"/>
    </source>
</evidence>
<feature type="transmembrane region" description="Helical" evidence="6">
    <location>
        <begin position="292"/>
        <end position="314"/>
    </location>
</feature>
<accession>A0A6I1FP99</accession>
<dbReference type="Proteomes" id="UP000429595">
    <property type="component" value="Unassembled WGS sequence"/>
</dbReference>
<protein>
    <recommendedName>
        <fullName evidence="7">ABC-2 type transporter transmembrane domain-containing protein</fullName>
    </recommendedName>
</protein>
<feature type="transmembrane region" description="Helical" evidence="6">
    <location>
        <begin position="320"/>
        <end position="345"/>
    </location>
</feature>
<dbReference type="Gene3D" id="3.40.1710.10">
    <property type="entry name" value="abc type-2 transporter like domain"/>
    <property type="match status" value="1"/>
</dbReference>
<dbReference type="PANTHER" id="PTHR30294:SF29">
    <property type="entry name" value="MULTIDRUG ABC TRANSPORTER PERMEASE YBHS-RELATED"/>
    <property type="match status" value="1"/>
</dbReference>
<dbReference type="InterPro" id="IPR013525">
    <property type="entry name" value="ABC2_TM"/>
</dbReference>
<sequence length="414" mass="46561">MKTIFAFTFFNVKLLWKNRITAMLLWLSPIFFLFILGLIGSEALKKERFVDPFQLAIVNEDPAFETKLVIRQLTEGEHLTSVIRTIEADEKGAKRLLEENKIAAVIFIPNGFSKDVARGVNTPVTVIGNEKRPLQAELTRQVMESAADFTSAAQSGINTVSYFMKGMDFSQKERKKEFKKDVVSFSFHILGRGSIFEEKKQAAPYQVHLWQYYAVSFLALMMMIWSFTALFLLNNKINKALSLRLLSAGFSPYHAACSKVIFVLLTVLVSSIVLASMLIVSGIVSLHIEAGHFAVGLTVTVFLFTSFFVMADALLANEKIYLFAGVTFLLLGAATGGHIVPAVYFPDWLERLSSFTINSWVLEYMLLLFYPGQDQPFFHLSLLLLCAACSFILITAAVLHRRVHERRKTSGHLL</sequence>
<dbReference type="PANTHER" id="PTHR30294">
    <property type="entry name" value="MEMBRANE COMPONENT OF ABC TRANSPORTER YHHJ-RELATED"/>
    <property type="match status" value="1"/>
</dbReference>
<evidence type="ECO:0000256" key="1">
    <source>
        <dbReference type="ARBA" id="ARBA00004651"/>
    </source>
</evidence>
<keyword evidence="5 6" id="KW-0472">Membrane</keyword>
<dbReference type="Pfam" id="PF12698">
    <property type="entry name" value="ABC2_membrane_3"/>
    <property type="match status" value="1"/>
</dbReference>